<accession>A0A2N3G5A0</accession>
<evidence type="ECO:0000256" key="5">
    <source>
        <dbReference type="ARBA" id="ARBA00022840"/>
    </source>
</evidence>
<comment type="function">
    <text evidence="7">Catalyzes the ATP-dependent amidation of deamido-NAD to form NAD. Uses L-glutamine as a nitrogen source.</text>
</comment>
<feature type="binding site" evidence="7">
    <location>
        <begin position="286"/>
        <end position="293"/>
    </location>
    <ligand>
        <name>ATP</name>
        <dbReference type="ChEBI" id="CHEBI:30616"/>
    </ligand>
</feature>
<feature type="binding site" evidence="7">
    <location>
        <position position="398"/>
    </location>
    <ligand>
        <name>deamido-NAD(+)</name>
        <dbReference type="ChEBI" id="CHEBI:58437"/>
        <note>ligand shared between two neighboring subunits</note>
    </ligand>
</feature>
<gene>
    <name evidence="7" type="primary">nadE</name>
    <name evidence="11" type="ORF">CVT63_05585</name>
</gene>
<evidence type="ECO:0000256" key="6">
    <source>
        <dbReference type="ARBA" id="ARBA00023027"/>
    </source>
</evidence>
<evidence type="ECO:0000256" key="3">
    <source>
        <dbReference type="ARBA" id="ARBA00022598"/>
    </source>
</evidence>
<feature type="active site" description="For glutaminase activity" evidence="7">
    <location>
        <position position="108"/>
    </location>
</feature>
<dbReference type="Gene3D" id="3.60.110.10">
    <property type="entry name" value="Carbon-nitrogen hydrolase"/>
    <property type="match status" value="1"/>
</dbReference>
<dbReference type="GO" id="GO:0004359">
    <property type="term" value="F:glutaminase activity"/>
    <property type="evidence" value="ECO:0007669"/>
    <property type="project" value="InterPro"/>
</dbReference>
<comment type="caution">
    <text evidence="7">Lacks conserved residue(s) required for the propagation of feature annotation.</text>
</comment>
<dbReference type="GO" id="GO:0005737">
    <property type="term" value="C:cytoplasm"/>
    <property type="evidence" value="ECO:0007669"/>
    <property type="project" value="InterPro"/>
</dbReference>
<keyword evidence="5 7" id="KW-0067">ATP-binding</keyword>
<sequence length="527" mass="57594">MGSELVLALAQVRCAAGDIKGNSSRIIEYAGKAQRSGADIVLFSSTCLTGYPPEDPLLMAEFARSGMVAINELASGIGDVIAVVGFAESDSISAAVINRGKVNHVYRKALFPTCGVFDEKRRSGTAGRNFVFEVAGVRVGIAICEDMWFTDDPMEEQIANADVEVILNLSALPFSRGKYEDRKKLIAARSTDRSVVLAHCNMVGAQDELVFDGGSCVHHPRLGFIARAARFREELLLCRIDLAPLVHRRPRVDVRNLEPTEEIFEALVLGLKEYVSRNGFEKVVLGLSGGVDSAVTAALAVEALGKENVICVFLPSKYTSDESRDAAGELARNLGVKYVVMPIDSVYDAYRERLACELGDHEEGVTYENLQARIRANLLMALSNQFGWLVLATGNKSEAYMGYCTLYGDTVGGFAPIKDLLKTQVYEVAEFINARAGFDVIPRFVIERPPSAELRANQFDTDSLPPYELLDPVLEAYIEEGLSAREIIERGNSRELVDTVISTVVASEYKRRQAPVGVRISPSGLFS</sequence>
<dbReference type="SUPFAM" id="SSF52402">
    <property type="entry name" value="Adenine nucleotide alpha hydrolases-like"/>
    <property type="match status" value="1"/>
</dbReference>
<keyword evidence="6 7" id="KW-0520">NAD</keyword>
<dbReference type="PANTHER" id="PTHR23090:SF9">
    <property type="entry name" value="GLUTAMINE-DEPENDENT NAD(+) SYNTHETASE"/>
    <property type="match status" value="1"/>
</dbReference>
<evidence type="ECO:0000256" key="4">
    <source>
        <dbReference type="ARBA" id="ARBA00022741"/>
    </source>
</evidence>
<keyword evidence="3 7" id="KW-0436">Ligase</keyword>
<evidence type="ECO:0000256" key="8">
    <source>
        <dbReference type="PIRNR" id="PIRNR006630"/>
    </source>
</evidence>
<dbReference type="UniPathway" id="UPA00253">
    <property type="reaction ID" value="UER00334"/>
</dbReference>
<dbReference type="InterPro" id="IPR036526">
    <property type="entry name" value="C-N_Hydrolase_sf"/>
</dbReference>
<dbReference type="NCBIfam" id="TIGR00552">
    <property type="entry name" value="nadE"/>
    <property type="match status" value="1"/>
</dbReference>
<evidence type="ECO:0000313" key="11">
    <source>
        <dbReference type="EMBL" id="PKQ27900.1"/>
    </source>
</evidence>
<feature type="active site" description="Nucleophile; for glutaminase activity" evidence="7">
    <location>
        <position position="144"/>
    </location>
</feature>
<dbReference type="HAMAP" id="MF_02090">
    <property type="entry name" value="NadE_glutamine_dep"/>
    <property type="match status" value="1"/>
</dbReference>
<dbReference type="PIRSF" id="PIRSF006630">
    <property type="entry name" value="NADS_GAT"/>
    <property type="match status" value="1"/>
</dbReference>
<dbReference type="Gene3D" id="3.40.50.620">
    <property type="entry name" value="HUPs"/>
    <property type="match status" value="1"/>
</dbReference>
<dbReference type="Pfam" id="PF02540">
    <property type="entry name" value="NAD_synthase"/>
    <property type="match status" value="1"/>
</dbReference>
<dbReference type="InterPro" id="IPR003694">
    <property type="entry name" value="NAD_synthase"/>
</dbReference>
<feature type="binding site" evidence="7">
    <location>
        <position position="178"/>
    </location>
    <ligand>
        <name>L-glutamine</name>
        <dbReference type="ChEBI" id="CHEBI:58359"/>
    </ligand>
</feature>
<comment type="similarity">
    <text evidence="9">Belongs to the NAD synthetase family.</text>
</comment>
<dbReference type="GO" id="GO:0005524">
    <property type="term" value="F:ATP binding"/>
    <property type="evidence" value="ECO:0007669"/>
    <property type="project" value="UniProtKB-UniRule"/>
</dbReference>
<evidence type="ECO:0000256" key="9">
    <source>
        <dbReference type="RuleBase" id="RU003811"/>
    </source>
</evidence>
<dbReference type="InterPro" id="IPR022310">
    <property type="entry name" value="NAD/GMP_synthase"/>
</dbReference>
<name>A0A2N3G5A0_9ACTN</name>
<evidence type="ECO:0000256" key="1">
    <source>
        <dbReference type="ARBA" id="ARBA00005188"/>
    </source>
</evidence>
<feature type="domain" description="CN hydrolase" evidence="10">
    <location>
        <begin position="5"/>
        <end position="242"/>
    </location>
</feature>
<dbReference type="SUPFAM" id="SSF56317">
    <property type="entry name" value="Carbon-nitrogen hydrolase"/>
    <property type="match status" value="1"/>
</dbReference>
<dbReference type="InterPro" id="IPR014445">
    <property type="entry name" value="Gln-dep_NAD_synthase"/>
</dbReference>
<dbReference type="InterPro" id="IPR014729">
    <property type="entry name" value="Rossmann-like_a/b/a_fold"/>
</dbReference>
<dbReference type="FunFam" id="3.40.50.620:FF:000106">
    <property type="entry name" value="Glutamine-dependent NAD(+) synthetase"/>
    <property type="match status" value="1"/>
</dbReference>
<evidence type="ECO:0000256" key="7">
    <source>
        <dbReference type="HAMAP-Rule" id="MF_02090"/>
    </source>
</evidence>
<comment type="pathway">
    <text evidence="1 7 8">Cofactor biosynthesis; NAD(+) biosynthesis; NAD(+) from deamido-NAD(+) (L-Gln route): step 1/1.</text>
</comment>
<dbReference type="GO" id="GO:0008795">
    <property type="term" value="F:NAD+ synthase activity"/>
    <property type="evidence" value="ECO:0007669"/>
    <property type="project" value="UniProtKB-UniRule"/>
</dbReference>
<dbReference type="PROSITE" id="PS50263">
    <property type="entry name" value="CN_HYDROLASE"/>
    <property type="match status" value="1"/>
</dbReference>
<dbReference type="PANTHER" id="PTHR23090">
    <property type="entry name" value="NH 3 /GLUTAMINE-DEPENDENT NAD + SYNTHETASE"/>
    <property type="match status" value="1"/>
</dbReference>
<dbReference type="GO" id="GO:0009435">
    <property type="term" value="P:NAD+ biosynthetic process"/>
    <property type="evidence" value="ECO:0007669"/>
    <property type="project" value="UniProtKB-UniRule"/>
</dbReference>
<feature type="binding site" evidence="7">
    <location>
        <position position="369"/>
    </location>
    <ligand>
        <name>deamido-NAD(+)</name>
        <dbReference type="ChEBI" id="CHEBI:58437"/>
        <note>ligand shared between two neighboring subunits</note>
    </ligand>
</feature>
<proteinExistence type="inferred from homology"/>
<protein>
    <recommendedName>
        <fullName evidence="7 8">Glutamine-dependent NAD(+) synthetase</fullName>
        <ecNumber evidence="7 8">6.3.5.1</ecNumber>
    </recommendedName>
    <alternativeName>
        <fullName evidence="7 8">NAD(+) synthase [glutamine-hydrolyzing]</fullName>
    </alternativeName>
</protein>
<comment type="caution">
    <text evidence="11">The sequence shown here is derived from an EMBL/GenBank/DDBJ whole genome shotgun (WGS) entry which is preliminary data.</text>
</comment>
<organism evidence="11 12">
    <name type="scientific">Candidatus Anoxymicrobium japonicum</name>
    <dbReference type="NCBI Taxonomy" id="2013648"/>
    <lineage>
        <taxon>Bacteria</taxon>
        <taxon>Bacillati</taxon>
        <taxon>Actinomycetota</taxon>
        <taxon>Candidatus Geothermincolia</taxon>
        <taxon>Candidatus Geothermincolales</taxon>
        <taxon>Candidatus Anoxymicrobiaceae</taxon>
        <taxon>Candidatus Anoxymicrobium</taxon>
    </lineage>
</organism>
<dbReference type="NCBIfam" id="NF010588">
    <property type="entry name" value="PRK13981.1"/>
    <property type="match status" value="1"/>
</dbReference>
<dbReference type="Proteomes" id="UP000233654">
    <property type="component" value="Unassembled WGS sequence"/>
</dbReference>
<comment type="similarity">
    <text evidence="2 7 8">In the C-terminal section; belongs to the NAD synthetase family.</text>
</comment>
<dbReference type="CDD" id="cd07570">
    <property type="entry name" value="GAT_Gln-NAD-synth"/>
    <property type="match status" value="1"/>
</dbReference>
<feature type="binding site" evidence="7">
    <location>
        <position position="393"/>
    </location>
    <ligand>
        <name>ATP</name>
        <dbReference type="ChEBI" id="CHEBI:30616"/>
    </ligand>
</feature>
<dbReference type="InterPro" id="IPR003010">
    <property type="entry name" value="C-N_Hydrolase"/>
</dbReference>
<dbReference type="EC" id="6.3.5.1" evidence="7 8"/>
<evidence type="ECO:0000259" key="10">
    <source>
        <dbReference type="PROSITE" id="PS50263"/>
    </source>
</evidence>
<dbReference type="GO" id="GO:0003952">
    <property type="term" value="F:NAD+ synthase (glutamine-hydrolyzing) activity"/>
    <property type="evidence" value="ECO:0007669"/>
    <property type="project" value="UniProtKB-UniRule"/>
</dbReference>
<dbReference type="AlphaFoldDB" id="A0A2N3G5A0"/>
<reference evidence="11 12" key="1">
    <citation type="journal article" date="2017" name="ISME J.">
        <title>Potential for microbial H2 and metal transformations associated with novel bacteria and archaea in deep terrestrial subsurface sediments.</title>
        <authorList>
            <person name="Hernsdorf A.W."/>
            <person name="Amano Y."/>
            <person name="Miyakawa K."/>
            <person name="Ise K."/>
            <person name="Suzuki Y."/>
            <person name="Anantharaman K."/>
            <person name="Probst A."/>
            <person name="Burstein D."/>
            <person name="Thomas B.C."/>
            <person name="Banfield J.F."/>
        </authorList>
    </citation>
    <scope>NUCLEOTIDE SEQUENCE [LARGE SCALE GENOMIC DNA]</scope>
    <source>
        <strain evidence="11">HGW-Actinobacteria-3</strain>
    </source>
</reference>
<evidence type="ECO:0000313" key="12">
    <source>
        <dbReference type="Proteomes" id="UP000233654"/>
    </source>
</evidence>
<feature type="binding site" evidence="7">
    <location>
        <position position="510"/>
    </location>
    <ligand>
        <name>deamido-NAD(+)</name>
        <dbReference type="ChEBI" id="CHEBI:58437"/>
        <note>ligand shared between two neighboring subunits</note>
    </ligand>
</feature>
<dbReference type="CDD" id="cd00553">
    <property type="entry name" value="NAD_synthase"/>
    <property type="match status" value="1"/>
</dbReference>
<dbReference type="Pfam" id="PF00795">
    <property type="entry name" value="CN_hydrolase"/>
    <property type="match status" value="1"/>
</dbReference>
<comment type="catalytic activity">
    <reaction evidence="7 8">
        <text>deamido-NAD(+) + L-glutamine + ATP + H2O = L-glutamate + AMP + diphosphate + NAD(+) + H(+)</text>
        <dbReference type="Rhea" id="RHEA:24384"/>
        <dbReference type="ChEBI" id="CHEBI:15377"/>
        <dbReference type="ChEBI" id="CHEBI:15378"/>
        <dbReference type="ChEBI" id="CHEBI:29985"/>
        <dbReference type="ChEBI" id="CHEBI:30616"/>
        <dbReference type="ChEBI" id="CHEBI:33019"/>
        <dbReference type="ChEBI" id="CHEBI:57540"/>
        <dbReference type="ChEBI" id="CHEBI:58359"/>
        <dbReference type="ChEBI" id="CHEBI:58437"/>
        <dbReference type="ChEBI" id="CHEBI:456215"/>
        <dbReference type="EC" id="6.3.5.1"/>
    </reaction>
</comment>
<evidence type="ECO:0000256" key="2">
    <source>
        <dbReference type="ARBA" id="ARBA00007145"/>
    </source>
</evidence>
<dbReference type="EMBL" id="PHEX01000045">
    <property type="protein sequence ID" value="PKQ27900.1"/>
    <property type="molecule type" value="Genomic_DNA"/>
</dbReference>
<keyword evidence="4 7" id="KW-0547">Nucleotide-binding</keyword>